<name>A0A974CSK2_XENLA</name>
<accession>A0A974CSK2</accession>
<reference evidence="3" key="1">
    <citation type="journal article" date="2016" name="Nature">
        <title>Genome evolution in the allotetraploid frog Xenopus laevis.</title>
        <authorList>
            <person name="Session A.M."/>
            <person name="Uno Y."/>
            <person name="Kwon T."/>
            <person name="Chapman J.A."/>
            <person name="Toyoda A."/>
            <person name="Takahashi S."/>
            <person name="Fukui A."/>
            <person name="Hikosaka A."/>
            <person name="Suzuki A."/>
            <person name="Kondo M."/>
            <person name="van Heeringen S.J."/>
            <person name="Quigley I."/>
            <person name="Heinz S."/>
            <person name="Ogino H."/>
            <person name="Ochi H."/>
            <person name="Hellsten U."/>
            <person name="Lyons J.B."/>
            <person name="Simakov O."/>
            <person name="Putnam N."/>
            <person name="Stites J."/>
            <person name="Kuroki Y."/>
            <person name="Tanaka T."/>
            <person name="Michiue T."/>
            <person name="Watanabe M."/>
            <person name="Bogdanovic O."/>
            <person name="Lister R."/>
            <person name="Georgiou G."/>
            <person name="Paranjpe S.S."/>
            <person name="van Kruijsbergen I."/>
            <person name="Shu S."/>
            <person name="Carlson J."/>
            <person name="Kinoshita T."/>
            <person name="Ohta Y."/>
            <person name="Mawaribuchi S."/>
            <person name="Jenkins J."/>
            <person name="Grimwood J."/>
            <person name="Schmutz J."/>
            <person name="Mitros T."/>
            <person name="Mozaffari S.V."/>
            <person name="Suzuki Y."/>
            <person name="Haramoto Y."/>
            <person name="Yamamoto T.S."/>
            <person name="Takagi C."/>
            <person name="Heald R."/>
            <person name="Miller K."/>
            <person name="Haudenschild C."/>
            <person name="Kitzman J."/>
            <person name="Nakayama T."/>
            <person name="Izutsu Y."/>
            <person name="Robert J."/>
            <person name="Fortriede J."/>
            <person name="Burns K."/>
            <person name="Lotay V."/>
            <person name="Karimi K."/>
            <person name="Yasuoka Y."/>
            <person name="Dichmann D.S."/>
            <person name="Flajnik M.F."/>
            <person name="Houston D.W."/>
            <person name="Shendure J."/>
            <person name="DuPasquier L."/>
            <person name="Vize P.D."/>
            <person name="Zorn A.M."/>
            <person name="Ito M."/>
            <person name="Marcotte E.M."/>
            <person name="Wallingford J.B."/>
            <person name="Ito Y."/>
            <person name="Asashima M."/>
            <person name="Ueno N."/>
            <person name="Matsuda Y."/>
            <person name="Veenstra G.J."/>
            <person name="Fujiyama A."/>
            <person name="Harland R.M."/>
            <person name="Taira M."/>
            <person name="Rokhsar D.S."/>
        </authorList>
    </citation>
    <scope>NUCLEOTIDE SEQUENCE [LARGE SCALE GENOMIC DNA]</scope>
    <source>
        <strain evidence="3">J</strain>
    </source>
</reference>
<proteinExistence type="predicted"/>
<evidence type="ECO:0000313" key="3">
    <source>
        <dbReference type="Proteomes" id="UP000694892"/>
    </source>
</evidence>
<dbReference type="EMBL" id="CM004475">
    <property type="protein sequence ID" value="OCT78057.1"/>
    <property type="molecule type" value="Genomic_DNA"/>
</dbReference>
<sequence>MIVCLSVSRSNLSNYLIYRGGRGQQASERTYLRALLGLQPQSVCFLPTKYSKPSLRQLRHAGDYPFRTRTKLLAQTEPEIWLRTSNASEATVSSNCRPRLRPDRKHGQPQKHLGAQRKPWKAHRSADTVW</sequence>
<feature type="region of interest" description="Disordered" evidence="1">
    <location>
        <begin position="85"/>
        <end position="130"/>
    </location>
</feature>
<gene>
    <name evidence="2" type="ORF">XELAEV_18029154mg</name>
</gene>
<dbReference type="AlphaFoldDB" id="A0A974CSK2"/>
<organism evidence="2 3">
    <name type="scientific">Xenopus laevis</name>
    <name type="common">African clawed frog</name>
    <dbReference type="NCBI Taxonomy" id="8355"/>
    <lineage>
        <taxon>Eukaryota</taxon>
        <taxon>Metazoa</taxon>
        <taxon>Chordata</taxon>
        <taxon>Craniata</taxon>
        <taxon>Vertebrata</taxon>
        <taxon>Euteleostomi</taxon>
        <taxon>Amphibia</taxon>
        <taxon>Batrachia</taxon>
        <taxon>Anura</taxon>
        <taxon>Pipoidea</taxon>
        <taxon>Pipidae</taxon>
        <taxon>Xenopodinae</taxon>
        <taxon>Xenopus</taxon>
        <taxon>Xenopus</taxon>
    </lineage>
</organism>
<protein>
    <submittedName>
        <fullName evidence="2">Uncharacterized protein</fullName>
    </submittedName>
</protein>
<feature type="compositionally biased region" description="Basic residues" evidence="1">
    <location>
        <begin position="98"/>
        <end position="123"/>
    </location>
</feature>
<feature type="compositionally biased region" description="Polar residues" evidence="1">
    <location>
        <begin position="85"/>
        <end position="96"/>
    </location>
</feature>
<evidence type="ECO:0000256" key="1">
    <source>
        <dbReference type="SAM" id="MobiDB-lite"/>
    </source>
</evidence>
<evidence type="ECO:0000313" key="2">
    <source>
        <dbReference type="EMBL" id="OCT78057.1"/>
    </source>
</evidence>
<dbReference type="Proteomes" id="UP000694892">
    <property type="component" value="Chromosome 5S"/>
</dbReference>